<evidence type="ECO:0000313" key="13">
    <source>
        <dbReference type="Proteomes" id="UP001158049"/>
    </source>
</evidence>
<feature type="domain" description="Flagellar assembly protein FliH/Type III secretion system HrpE" evidence="11">
    <location>
        <begin position="123"/>
        <end position="242"/>
    </location>
</feature>
<evidence type="ECO:0000256" key="9">
    <source>
        <dbReference type="ARBA" id="ARBA00023225"/>
    </source>
</evidence>
<comment type="function">
    <text evidence="1">Needed for flagellar regrowth and assembly.</text>
</comment>
<keyword evidence="12" id="KW-0282">Flagellum</keyword>
<keyword evidence="12" id="KW-0966">Cell projection</keyword>
<evidence type="ECO:0000256" key="6">
    <source>
        <dbReference type="ARBA" id="ARBA00022490"/>
    </source>
</evidence>
<keyword evidence="9" id="KW-1006">Bacterial flagellum protein export</keyword>
<dbReference type="PANTHER" id="PTHR34982:SF1">
    <property type="entry name" value="FLAGELLAR ASSEMBLY PROTEIN FLIH"/>
    <property type="match status" value="1"/>
</dbReference>
<evidence type="ECO:0000256" key="7">
    <source>
        <dbReference type="ARBA" id="ARBA00022795"/>
    </source>
</evidence>
<keyword evidence="6" id="KW-0963">Cytoplasm</keyword>
<evidence type="ECO:0000259" key="11">
    <source>
        <dbReference type="Pfam" id="PF02108"/>
    </source>
</evidence>
<dbReference type="Pfam" id="PF02108">
    <property type="entry name" value="FliH"/>
    <property type="match status" value="1"/>
</dbReference>
<evidence type="ECO:0000256" key="4">
    <source>
        <dbReference type="ARBA" id="ARBA00016507"/>
    </source>
</evidence>
<proteinExistence type="inferred from homology"/>
<comment type="caution">
    <text evidence="12">The sequence shown here is derived from an EMBL/GenBank/DDBJ whole genome shotgun (WGS) entry which is preliminary data.</text>
</comment>
<evidence type="ECO:0000313" key="12">
    <source>
        <dbReference type="EMBL" id="SMP74771.1"/>
    </source>
</evidence>
<keyword evidence="7" id="KW-1005">Bacterial flagellum biogenesis</keyword>
<evidence type="ECO:0000256" key="10">
    <source>
        <dbReference type="SAM" id="MobiDB-lite"/>
    </source>
</evidence>
<dbReference type="InterPro" id="IPR018035">
    <property type="entry name" value="Flagellar_FliH/T3SS_HrpE"/>
</dbReference>
<feature type="region of interest" description="Disordered" evidence="10">
    <location>
        <begin position="29"/>
        <end position="77"/>
    </location>
</feature>
<keyword evidence="12" id="KW-0969">Cilium</keyword>
<dbReference type="InterPro" id="IPR000563">
    <property type="entry name" value="Flag_FliH"/>
</dbReference>
<gene>
    <name evidence="12" type="ORF">SAMN06295970_12191</name>
</gene>
<evidence type="ECO:0000256" key="3">
    <source>
        <dbReference type="ARBA" id="ARBA00006602"/>
    </source>
</evidence>
<evidence type="ECO:0000256" key="5">
    <source>
        <dbReference type="ARBA" id="ARBA00022448"/>
    </source>
</evidence>
<dbReference type="InterPro" id="IPR051472">
    <property type="entry name" value="T3SS_Stator/FliH"/>
</dbReference>
<dbReference type="Proteomes" id="UP001158049">
    <property type="component" value="Unassembled WGS sequence"/>
</dbReference>
<evidence type="ECO:0000256" key="8">
    <source>
        <dbReference type="ARBA" id="ARBA00022927"/>
    </source>
</evidence>
<dbReference type="EMBL" id="FXUL01000021">
    <property type="protein sequence ID" value="SMP74771.1"/>
    <property type="molecule type" value="Genomic_DNA"/>
</dbReference>
<comment type="similarity">
    <text evidence="3">Belongs to the FliH family.</text>
</comment>
<dbReference type="RefSeq" id="WP_283444526.1">
    <property type="nucleotide sequence ID" value="NZ_FXUL01000021.1"/>
</dbReference>
<protein>
    <recommendedName>
        <fullName evidence="4">Flagellar assembly protein FliH</fullName>
    </recommendedName>
</protein>
<keyword evidence="8" id="KW-0653">Protein transport</keyword>
<reference evidence="12 13" key="1">
    <citation type="submission" date="2017-05" db="EMBL/GenBank/DDBJ databases">
        <authorList>
            <person name="Varghese N."/>
            <person name="Submissions S."/>
        </authorList>
    </citation>
    <scope>NUCLEOTIDE SEQUENCE [LARGE SCALE GENOMIC DNA]</scope>
    <source>
        <strain evidence="12 13">DSM 26001</strain>
    </source>
</reference>
<comment type="subcellular location">
    <subcellularLocation>
        <location evidence="2">Cytoplasm</location>
    </subcellularLocation>
</comment>
<name>A0ABY1QP59_9BURK</name>
<organism evidence="12 13">
    <name type="scientific">Noviherbaspirillum suwonense</name>
    <dbReference type="NCBI Taxonomy" id="1224511"/>
    <lineage>
        <taxon>Bacteria</taxon>
        <taxon>Pseudomonadati</taxon>
        <taxon>Pseudomonadota</taxon>
        <taxon>Betaproteobacteria</taxon>
        <taxon>Burkholderiales</taxon>
        <taxon>Oxalobacteraceae</taxon>
        <taxon>Noviherbaspirillum</taxon>
    </lineage>
</organism>
<evidence type="ECO:0000256" key="2">
    <source>
        <dbReference type="ARBA" id="ARBA00004496"/>
    </source>
</evidence>
<evidence type="ECO:0000256" key="1">
    <source>
        <dbReference type="ARBA" id="ARBA00003041"/>
    </source>
</evidence>
<accession>A0ABY1QP59</accession>
<keyword evidence="5" id="KW-0813">Transport</keyword>
<keyword evidence="13" id="KW-1185">Reference proteome</keyword>
<dbReference type="PRINTS" id="PR01003">
    <property type="entry name" value="FLGFLIH"/>
</dbReference>
<feature type="compositionally biased region" description="Low complexity" evidence="10">
    <location>
        <begin position="55"/>
        <end position="70"/>
    </location>
</feature>
<sequence length="260" mass="26440">MTPVIKASRVAATGVPLRQHPRVAHAAERLPAQQLADVPDLAGGRAPMSGPESMPGTPAAGAAVAAAAPGDDGRFTQDDLHAQAYDAGFAAGRQEGWDAGREMGMLDGMQQGRQDADAAATAQAAALAALGAAIAEACTRRSAAIEAMAIEIAFAALSKLIGQSAGDPAVVTATVQRVLEQLPDRALRAIRVSPAHHALLTQNGHALKSGSAILVADERVLIGGCIVDTDAGSLDGRLETQLLELKTLLVGLQRAHGAPA</sequence>
<dbReference type="PANTHER" id="PTHR34982">
    <property type="entry name" value="YOP PROTEINS TRANSLOCATION PROTEIN L"/>
    <property type="match status" value="1"/>
</dbReference>